<keyword evidence="2" id="KW-0175">Coiled coil</keyword>
<dbReference type="PANTHER" id="PTHR32347">
    <property type="entry name" value="EFFLUX SYSTEM COMPONENT YKNX-RELATED"/>
    <property type="match status" value="1"/>
</dbReference>
<feature type="transmembrane region" description="Helical" evidence="4">
    <location>
        <begin position="12"/>
        <end position="35"/>
    </location>
</feature>
<evidence type="ECO:0000259" key="5">
    <source>
        <dbReference type="Pfam" id="PF25954"/>
    </source>
</evidence>
<gene>
    <name evidence="7" type="ORF">GCM10010170_069140</name>
</gene>
<accession>A0ABP5U4T2</accession>
<name>A0ABP5U4T2_9ACTN</name>
<feature type="domain" description="CusB-like beta-barrel" evidence="5">
    <location>
        <begin position="229"/>
        <end position="272"/>
    </location>
</feature>
<feature type="domain" description="CzcB-like C-terminal circularly permuted SH3-like" evidence="6">
    <location>
        <begin position="312"/>
        <end position="365"/>
    </location>
</feature>
<keyword evidence="4" id="KW-0472">Membrane</keyword>
<dbReference type="PANTHER" id="PTHR32347:SF23">
    <property type="entry name" value="BLL5650 PROTEIN"/>
    <property type="match status" value="1"/>
</dbReference>
<sequence>MRLSLPSLGRPRLNSVTLVNSALVLAAAGGAFWAYQIISGPAASAEAGTTTTRTRTVQVAQGTVSQTVSASGSVASASTANANFTTSGTVIELDVKVGDVVTKGQVLAKVDPTAAQASLDTAKANLTAAKAALTRDENNNADDATIASAEAQVATAQSNVTSATATVNGTVLTAPIAGTVTAVNGAVGSSSSGSSSSGGGGSSATGASSSSSSSGSGFVQLADLSKLQINASFAEADATKLKAGQTANITWSALSGTRATGKVSTISPTATTSNNVNSYAAVITLDSLPEGVRLGQSTTAVVTVAEAQDVLRIPSTALRTAGGQRTVTVQVNGQNEERQVEVGITGGGFVEVKSGLQAGETVVITTTTTNSTSGTNNQQQFPGGGAGFPGGGGGFTGGGGGFTGRGGN</sequence>
<evidence type="ECO:0000256" key="4">
    <source>
        <dbReference type="SAM" id="Phobius"/>
    </source>
</evidence>
<keyword evidence="4" id="KW-1133">Transmembrane helix</keyword>
<feature type="region of interest" description="Disordered" evidence="3">
    <location>
        <begin position="187"/>
        <end position="213"/>
    </location>
</feature>
<dbReference type="InterPro" id="IPR058792">
    <property type="entry name" value="Beta-barrel_RND_2"/>
</dbReference>
<keyword evidence="4" id="KW-0812">Transmembrane</keyword>
<evidence type="ECO:0000259" key="6">
    <source>
        <dbReference type="Pfam" id="PF25975"/>
    </source>
</evidence>
<dbReference type="SUPFAM" id="SSF111369">
    <property type="entry name" value="HlyD-like secretion proteins"/>
    <property type="match status" value="1"/>
</dbReference>
<dbReference type="Pfam" id="PF25975">
    <property type="entry name" value="CzcB_C"/>
    <property type="match status" value="1"/>
</dbReference>
<organism evidence="7 8">
    <name type="scientific">Dactylosporangium salmoneum</name>
    <dbReference type="NCBI Taxonomy" id="53361"/>
    <lineage>
        <taxon>Bacteria</taxon>
        <taxon>Bacillati</taxon>
        <taxon>Actinomycetota</taxon>
        <taxon>Actinomycetes</taxon>
        <taxon>Micromonosporales</taxon>
        <taxon>Micromonosporaceae</taxon>
        <taxon>Dactylosporangium</taxon>
    </lineage>
</organism>
<dbReference type="Proteomes" id="UP001501444">
    <property type="component" value="Unassembled WGS sequence"/>
</dbReference>
<feature type="region of interest" description="Disordered" evidence="3">
    <location>
        <begin position="368"/>
        <end position="408"/>
    </location>
</feature>
<dbReference type="InterPro" id="IPR050465">
    <property type="entry name" value="UPF0194_transport"/>
</dbReference>
<evidence type="ECO:0000256" key="3">
    <source>
        <dbReference type="SAM" id="MobiDB-lite"/>
    </source>
</evidence>
<comment type="caution">
    <text evidence="7">The sequence shown here is derived from an EMBL/GenBank/DDBJ whole genome shotgun (WGS) entry which is preliminary data.</text>
</comment>
<evidence type="ECO:0000313" key="8">
    <source>
        <dbReference type="Proteomes" id="UP001501444"/>
    </source>
</evidence>
<reference evidence="8" key="1">
    <citation type="journal article" date="2019" name="Int. J. Syst. Evol. Microbiol.">
        <title>The Global Catalogue of Microorganisms (GCM) 10K type strain sequencing project: providing services to taxonomists for standard genome sequencing and annotation.</title>
        <authorList>
            <consortium name="The Broad Institute Genomics Platform"/>
            <consortium name="The Broad Institute Genome Sequencing Center for Infectious Disease"/>
            <person name="Wu L."/>
            <person name="Ma J."/>
        </authorList>
    </citation>
    <scope>NUCLEOTIDE SEQUENCE [LARGE SCALE GENOMIC DNA]</scope>
    <source>
        <strain evidence="8">JCM 3272</strain>
    </source>
</reference>
<evidence type="ECO:0000256" key="1">
    <source>
        <dbReference type="ARBA" id="ARBA00004196"/>
    </source>
</evidence>
<dbReference type="InterPro" id="IPR058649">
    <property type="entry name" value="CzcB_C"/>
</dbReference>
<dbReference type="Gene3D" id="2.40.30.170">
    <property type="match status" value="1"/>
</dbReference>
<dbReference type="EMBL" id="BAAARV010000067">
    <property type="protein sequence ID" value="GAA2368961.1"/>
    <property type="molecule type" value="Genomic_DNA"/>
</dbReference>
<evidence type="ECO:0000256" key="2">
    <source>
        <dbReference type="ARBA" id="ARBA00023054"/>
    </source>
</evidence>
<keyword evidence="8" id="KW-1185">Reference proteome</keyword>
<protein>
    <submittedName>
        <fullName evidence="7">HlyD family efflux transporter periplasmic adaptor subunit</fullName>
    </submittedName>
</protein>
<evidence type="ECO:0000313" key="7">
    <source>
        <dbReference type="EMBL" id="GAA2368961.1"/>
    </source>
</evidence>
<feature type="compositionally biased region" description="Low complexity" evidence="3">
    <location>
        <begin position="368"/>
        <end position="381"/>
    </location>
</feature>
<dbReference type="RefSeq" id="WP_344616775.1">
    <property type="nucleotide sequence ID" value="NZ_BAAARV010000067.1"/>
</dbReference>
<comment type="subcellular location">
    <subcellularLocation>
        <location evidence="1">Cell envelope</location>
    </subcellularLocation>
</comment>
<feature type="compositionally biased region" description="Gly residues" evidence="3">
    <location>
        <begin position="382"/>
        <end position="408"/>
    </location>
</feature>
<dbReference type="Gene3D" id="2.40.420.20">
    <property type="match status" value="1"/>
</dbReference>
<proteinExistence type="predicted"/>
<dbReference type="Pfam" id="PF25954">
    <property type="entry name" value="Beta-barrel_RND_2"/>
    <property type="match status" value="1"/>
</dbReference>
<feature type="compositionally biased region" description="Low complexity" evidence="3">
    <location>
        <begin position="204"/>
        <end position="213"/>
    </location>
</feature>
<dbReference type="Gene3D" id="2.40.50.100">
    <property type="match status" value="1"/>
</dbReference>